<protein>
    <submittedName>
        <fullName evidence="2">Uncharacterized protein</fullName>
    </submittedName>
</protein>
<evidence type="ECO:0000313" key="2">
    <source>
        <dbReference type="EMBL" id="KAK7437492.1"/>
    </source>
</evidence>
<evidence type="ECO:0000313" key="3">
    <source>
        <dbReference type="Proteomes" id="UP001498398"/>
    </source>
</evidence>
<dbReference type="Proteomes" id="UP001498398">
    <property type="component" value="Unassembled WGS sequence"/>
</dbReference>
<keyword evidence="1" id="KW-1133">Transmembrane helix</keyword>
<feature type="transmembrane region" description="Helical" evidence="1">
    <location>
        <begin position="197"/>
        <end position="217"/>
    </location>
</feature>
<proteinExistence type="predicted"/>
<organism evidence="2 3">
    <name type="scientific">Marasmiellus scandens</name>
    <dbReference type="NCBI Taxonomy" id="2682957"/>
    <lineage>
        <taxon>Eukaryota</taxon>
        <taxon>Fungi</taxon>
        <taxon>Dikarya</taxon>
        <taxon>Basidiomycota</taxon>
        <taxon>Agaricomycotina</taxon>
        <taxon>Agaricomycetes</taxon>
        <taxon>Agaricomycetidae</taxon>
        <taxon>Agaricales</taxon>
        <taxon>Marasmiineae</taxon>
        <taxon>Omphalotaceae</taxon>
        <taxon>Marasmiellus</taxon>
    </lineage>
</organism>
<reference evidence="2 3" key="1">
    <citation type="submission" date="2024-01" db="EMBL/GenBank/DDBJ databases">
        <title>A draft genome for the cacao thread blight pathogen Marasmiellus scandens.</title>
        <authorList>
            <person name="Baruah I.K."/>
            <person name="Leung J."/>
            <person name="Bukari Y."/>
            <person name="Amoako-Attah I."/>
            <person name="Meinhardt L.W."/>
            <person name="Bailey B.A."/>
            <person name="Cohen S.P."/>
        </authorList>
    </citation>
    <scope>NUCLEOTIDE SEQUENCE [LARGE SCALE GENOMIC DNA]</scope>
    <source>
        <strain evidence="2 3">GH-19</strain>
    </source>
</reference>
<feature type="transmembrane region" description="Helical" evidence="1">
    <location>
        <begin position="167"/>
        <end position="185"/>
    </location>
</feature>
<keyword evidence="1" id="KW-0812">Transmembrane</keyword>
<keyword evidence="1" id="KW-0472">Membrane</keyword>
<gene>
    <name evidence="2" type="ORF">VKT23_018564</name>
</gene>
<keyword evidence="3" id="KW-1185">Reference proteome</keyword>
<feature type="transmembrane region" description="Helical" evidence="1">
    <location>
        <begin position="97"/>
        <end position="117"/>
    </location>
</feature>
<accession>A0ABR1INR2</accession>
<feature type="transmembrane region" description="Helical" evidence="1">
    <location>
        <begin position="50"/>
        <end position="68"/>
    </location>
</feature>
<feature type="transmembrane region" description="Helical" evidence="1">
    <location>
        <begin position="7"/>
        <end position="30"/>
    </location>
</feature>
<name>A0ABR1INR2_9AGAR</name>
<feature type="transmembrane region" description="Helical" evidence="1">
    <location>
        <begin position="137"/>
        <end position="160"/>
    </location>
</feature>
<comment type="caution">
    <text evidence="2">The sequence shown here is derived from an EMBL/GenBank/DDBJ whole genome shotgun (WGS) entry which is preliminary data.</text>
</comment>
<sequence>MAENDEAALVYSVPTLTACTTLSLLIHGWYNVHFGLSKLPLESHPRIMNILLSTPFIIWSLMFIAFLIDGSQNPALVHNFGLYCTFMSVMPGKVSSLFVIIITFSTIPIQASLALSLSGNFDTNDATSSISVQTLKMVIRVLIFSFLILIGFAEGIIHLLSSYRSWAVDLIMASLPVSAVLIFGIQRDFFETWARWSGIYLIPSFYSYLKSLFYPLLMQDRAQALVDTSQTQVTVTSDYTKSYL</sequence>
<dbReference type="EMBL" id="JBANRG010000085">
    <property type="protein sequence ID" value="KAK7437492.1"/>
    <property type="molecule type" value="Genomic_DNA"/>
</dbReference>
<evidence type="ECO:0000256" key="1">
    <source>
        <dbReference type="SAM" id="Phobius"/>
    </source>
</evidence>